<reference evidence="2 3" key="1">
    <citation type="journal article" date="2015" name="Plant Cell">
        <title>Oil accumulation by the oleaginous diatom Fistulifera solaris as revealed by the genome and transcriptome.</title>
        <authorList>
            <person name="Tanaka T."/>
            <person name="Maeda Y."/>
            <person name="Veluchamy A."/>
            <person name="Tanaka M."/>
            <person name="Abida H."/>
            <person name="Marechal E."/>
            <person name="Bowler C."/>
            <person name="Muto M."/>
            <person name="Sunaga Y."/>
            <person name="Tanaka M."/>
            <person name="Yoshino T."/>
            <person name="Taniguchi T."/>
            <person name="Fukuda Y."/>
            <person name="Nemoto M."/>
            <person name="Matsumoto M."/>
            <person name="Wong P.S."/>
            <person name="Aburatani S."/>
            <person name="Fujibuchi W."/>
        </authorList>
    </citation>
    <scope>NUCLEOTIDE SEQUENCE [LARGE SCALE GENOMIC DNA]</scope>
    <source>
        <strain evidence="2 3">JPCC DA0580</strain>
    </source>
</reference>
<organism evidence="2 3">
    <name type="scientific">Fistulifera solaris</name>
    <name type="common">Oleaginous diatom</name>
    <dbReference type="NCBI Taxonomy" id="1519565"/>
    <lineage>
        <taxon>Eukaryota</taxon>
        <taxon>Sar</taxon>
        <taxon>Stramenopiles</taxon>
        <taxon>Ochrophyta</taxon>
        <taxon>Bacillariophyta</taxon>
        <taxon>Bacillariophyceae</taxon>
        <taxon>Bacillariophycidae</taxon>
        <taxon>Naviculales</taxon>
        <taxon>Naviculaceae</taxon>
        <taxon>Fistulifera</taxon>
    </lineage>
</organism>
<dbReference type="CDD" id="cd23696">
    <property type="entry name" value="PsbW"/>
    <property type="match status" value="1"/>
</dbReference>
<dbReference type="Proteomes" id="UP000198406">
    <property type="component" value="Unassembled WGS sequence"/>
</dbReference>
<dbReference type="EMBL" id="BDSP01000080">
    <property type="protein sequence ID" value="GAX14533.1"/>
    <property type="molecule type" value="Genomic_DNA"/>
</dbReference>
<keyword evidence="1" id="KW-1133">Transmembrane helix</keyword>
<gene>
    <name evidence="2" type="ORF">FisN_11Hh003</name>
</gene>
<evidence type="ECO:0000313" key="3">
    <source>
        <dbReference type="Proteomes" id="UP000198406"/>
    </source>
</evidence>
<dbReference type="AlphaFoldDB" id="A0A1Z5JKI9"/>
<keyword evidence="3" id="KW-1185">Reference proteome</keyword>
<feature type="transmembrane region" description="Helical" evidence="1">
    <location>
        <begin position="90"/>
        <end position="108"/>
    </location>
</feature>
<keyword evidence="1" id="KW-0812">Transmembrane</keyword>
<dbReference type="OrthoDB" id="41088at2759"/>
<proteinExistence type="predicted"/>
<keyword evidence="1" id="KW-0472">Membrane</keyword>
<protein>
    <recommendedName>
        <fullName evidence="4">PSII 6.1 kDa protein</fullName>
    </recommendedName>
</protein>
<comment type="caution">
    <text evidence="2">The sequence shown here is derived from an EMBL/GenBank/DDBJ whole genome shotgun (WGS) entry which is preliminary data.</text>
</comment>
<feature type="transmembrane region" description="Helical" evidence="1">
    <location>
        <begin position="58"/>
        <end position="78"/>
    </location>
</feature>
<sequence>MNFEIKSIINSLRIPNPLCHTFFSLYSLPFFNSTAFGVAKSSSALSMAMQVPDVKKGIAAAVAGAMPAILSSTAAVATEGTNEWFGVDDLRLLGVLFIGHWFILTLWFQEYGKYDEEEDFFGEIDYTRK</sequence>
<evidence type="ECO:0000256" key="1">
    <source>
        <dbReference type="SAM" id="Phobius"/>
    </source>
</evidence>
<evidence type="ECO:0008006" key="4">
    <source>
        <dbReference type="Google" id="ProtNLM"/>
    </source>
</evidence>
<evidence type="ECO:0000313" key="2">
    <source>
        <dbReference type="EMBL" id="GAX14533.1"/>
    </source>
</evidence>
<accession>A0A1Z5JKI9</accession>
<dbReference type="InParanoid" id="A0A1Z5JKI9"/>
<name>A0A1Z5JKI9_FISSO</name>